<name>A0A9E7FGT2_9LILI</name>
<feature type="binding site" evidence="12">
    <location>
        <begin position="151"/>
        <end position="155"/>
    </location>
    <ligand>
        <name>substrate</name>
    </ligand>
</feature>
<evidence type="ECO:0000256" key="10">
    <source>
        <dbReference type="ARBA" id="ARBA00022958"/>
    </source>
</evidence>
<keyword evidence="15" id="KW-1185">Reference proteome</keyword>
<keyword evidence="6 12" id="KW-0547">Nucleotide-binding</keyword>
<keyword evidence="7 12" id="KW-0418">Kinase</keyword>
<dbReference type="PROSITE" id="PS00584">
    <property type="entry name" value="PFKB_KINASES_2"/>
    <property type="match status" value="1"/>
</dbReference>
<feature type="binding site" evidence="12">
    <location>
        <position position="403"/>
    </location>
    <ligand>
        <name>K(+)</name>
        <dbReference type="ChEBI" id="CHEBI:29103"/>
    </ligand>
</feature>
<dbReference type="CDD" id="cd01174">
    <property type="entry name" value="ribokinase"/>
    <property type="match status" value="1"/>
</dbReference>
<evidence type="ECO:0000256" key="7">
    <source>
        <dbReference type="ARBA" id="ARBA00022777"/>
    </source>
</evidence>
<feature type="binding site" evidence="12">
    <location>
        <position position="253"/>
    </location>
    <ligand>
        <name>substrate</name>
    </ligand>
</feature>
<comment type="pathway">
    <text evidence="12">Carbohydrate metabolism; D-ribose degradation; D-ribose 5-phosphate from beta-D-ribopyranose: step 2/2.</text>
</comment>
<dbReference type="EC" id="2.7.1.15" evidence="2 12"/>
<comment type="cofactor">
    <cofactor evidence="12">
        <name>Mg(2+)</name>
        <dbReference type="ChEBI" id="CHEBI:18420"/>
    </cofactor>
    <text evidence="12">Requires a divalent cation, most likely magnesium in vivo, as an electrophilic catalyst to aid phosphoryl group transfer. It is the chelate of the metal and the nucleotide that is the actual substrate.</text>
</comment>
<dbReference type="InterPro" id="IPR002173">
    <property type="entry name" value="Carboh/pur_kinase_PfkB_CS"/>
</dbReference>
<evidence type="ECO:0000313" key="14">
    <source>
        <dbReference type="EMBL" id="URD93966.1"/>
    </source>
</evidence>
<feature type="binding site" evidence="12">
    <location>
        <begin position="334"/>
        <end position="339"/>
    </location>
    <ligand>
        <name>ATP</name>
        <dbReference type="ChEBI" id="CHEBI:30616"/>
    </ligand>
</feature>
<comment type="similarity">
    <text evidence="1">Belongs to the carbohydrate kinase pfkB family.</text>
</comment>
<dbReference type="Proteomes" id="UP001055439">
    <property type="component" value="Chromosome 3"/>
</dbReference>
<dbReference type="OrthoDB" id="415590at2759"/>
<evidence type="ECO:0000256" key="6">
    <source>
        <dbReference type="ARBA" id="ARBA00022741"/>
    </source>
</evidence>
<dbReference type="InterPro" id="IPR002139">
    <property type="entry name" value="Ribo/fructo_kinase"/>
</dbReference>
<dbReference type="GO" id="GO:0004747">
    <property type="term" value="F:ribokinase activity"/>
    <property type="evidence" value="ECO:0007669"/>
    <property type="project" value="UniProtKB-UniRule"/>
</dbReference>
<dbReference type="InterPro" id="IPR011611">
    <property type="entry name" value="PfkB_dom"/>
</dbReference>
<organism evidence="14 15">
    <name type="scientific">Musa troglodytarum</name>
    <name type="common">fe'i banana</name>
    <dbReference type="NCBI Taxonomy" id="320322"/>
    <lineage>
        <taxon>Eukaryota</taxon>
        <taxon>Viridiplantae</taxon>
        <taxon>Streptophyta</taxon>
        <taxon>Embryophyta</taxon>
        <taxon>Tracheophyta</taxon>
        <taxon>Spermatophyta</taxon>
        <taxon>Magnoliopsida</taxon>
        <taxon>Liliopsida</taxon>
        <taxon>Zingiberales</taxon>
        <taxon>Musaceae</taxon>
        <taxon>Musa</taxon>
    </lineage>
</organism>
<dbReference type="FunFam" id="3.40.1190.20:FF:000029">
    <property type="entry name" value="Ribokinase"/>
    <property type="match status" value="1"/>
</dbReference>
<comment type="function">
    <text evidence="12">Catalyzes the phosphorylation of ribose at O-5 in a reaction requiring ATP and magnesium. The resulting D-ribose-5-phosphate can then be used either for sythesis of nucleotides, histidine, and tryptophan, or as a component of the pentose phosphate pathway.</text>
</comment>
<feature type="binding site" evidence="12">
    <location>
        <position position="364"/>
    </location>
    <ligand>
        <name>K(+)</name>
        <dbReference type="ChEBI" id="CHEBI:29103"/>
    </ligand>
</feature>
<comment type="catalytic activity">
    <reaction evidence="12">
        <text>D-ribose + ATP = D-ribose 5-phosphate + ADP + H(+)</text>
        <dbReference type="Rhea" id="RHEA:13697"/>
        <dbReference type="ChEBI" id="CHEBI:15378"/>
        <dbReference type="ChEBI" id="CHEBI:30616"/>
        <dbReference type="ChEBI" id="CHEBI:47013"/>
        <dbReference type="ChEBI" id="CHEBI:78346"/>
        <dbReference type="ChEBI" id="CHEBI:456216"/>
        <dbReference type="EC" id="2.7.1.15"/>
    </reaction>
</comment>
<dbReference type="GO" id="GO:0005524">
    <property type="term" value="F:ATP binding"/>
    <property type="evidence" value="ECO:0007669"/>
    <property type="project" value="UniProtKB-UniRule"/>
</dbReference>
<keyword evidence="5 12" id="KW-0479">Metal-binding</keyword>
<dbReference type="InterPro" id="IPR011877">
    <property type="entry name" value="Ribokinase"/>
</dbReference>
<evidence type="ECO:0000256" key="3">
    <source>
        <dbReference type="ARBA" id="ARBA00016943"/>
    </source>
</evidence>
<dbReference type="GO" id="GO:0005737">
    <property type="term" value="C:cytoplasm"/>
    <property type="evidence" value="ECO:0007669"/>
    <property type="project" value="UniProtKB-SubCell"/>
</dbReference>
<feature type="binding site" evidence="12">
    <location>
        <position position="407"/>
    </location>
    <ligand>
        <name>K(+)</name>
        <dbReference type="ChEBI" id="CHEBI:29103"/>
    </ligand>
</feature>
<comment type="caution">
    <text evidence="12">Lacks conserved residue(s) required for the propagation of feature annotation.</text>
</comment>
<gene>
    <name evidence="14" type="ORF">MUK42_01592</name>
</gene>
<dbReference type="PRINTS" id="PR00990">
    <property type="entry name" value="RIBOKINASE"/>
</dbReference>
<keyword evidence="12" id="KW-0963">Cytoplasm</keyword>
<dbReference type="PANTHER" id="PTHR10584">
    <property type="entry name" value="SUGAR KINASE"/>
    <property type="match status" value="1"/>
</dbReference>
<reference evidence="14" key="1">
    <citation type="submission" date="2022-05" db="EMBL/GenBank/DDBJ databases">
        <title>The Musa troglodytarum L. genome provides insights into the mechanism of non-climacteric behaviour and enrichment of carotenoids.</title>
        <authorList>
            <person name="Wang J."/>
        </authorList>
    </citation>
    <scope>NUCLEOTIDE SEQUENCE</scope>
    <source>
        <tissue evidence="14">Leaf</tissue>
    </source>
</reference>
<feature type="binding site" evidence="12">
    <location>
        <position position="362"/>
    </location>
    <ligand>
        <name>K(+)</name>
        <dbReference type="ChEBI" id="CHEBI:29103"/>
    </ligand>
</feature>
<evidence type="ECO:0000256" key="5">
    <source>
        <dbReference type="ARBA" id="ARBA00022723"/>
    </source>
</evidence>
<feature type="active site" description="Proton acceptor" evidence="12">
    <location>
        <position position="368"/>
    </location>
</feature>
<keyword evidence="10 12" id="KW-0630">Potassium</keyword>
<keyword evidence="4 12" id="KW-0808">Transferase</keyword>
<keyword evidence="9 12" id="KW-0460">Magnesium</keyword>
<evidence type="ECO:0000256" key="12">
    <source>
        <dbReference type="HAMAP-Rule" id="MF_03215"/>
    </source>
</evidence>
<dbReference type="Gene3D" id="3.40.1190.20">
    <property type="match status" value="1"/>
</dbReference>
<keyword evidence="12" id="KW-0539">Nucleus</keyword>
<keyword evidence="11 12" id="KW-0119">Carbohydrate metabolism</keyword>
<dbReference type="AlphaFoldDB" id="A0A9E7FGT2"/>
<evidence type="ECO:0000256" key="11">
    <source>
        <dbReference type="ARBA" id="ARBA00023277"/>
    </source>
</evidence>
<comment type="subcellular location">
    <subcellularLocation>
        <location evidence="12">Cytoplasm</location>
    </subcellularLocation>
    <subcellularLocation>
        <location evidence="12">Nucleus</location>
    </subcellularLocation>
</comment>
<feature type="binding site" evidence="12">
    <location>
        <position position="368"/>
    </location>
    <ligand>
        <name>substrate</name>
    </ligand>
</feature>
<protein>
    <recommendedName>
        <fullName evidence="3 12">Ribokinase</fullName>
        <shortName evidence="12">RK</shortName>
        <ecNumber evidence="2 12">2.7.1.15</ecNumber>
    </recommendedName>
</protein>
<feature type="binding site" evidence="12">
    <location>
        <position position="298"/>
    </location>
    <ligand>
        <name>ATP</name>
        <dbReference type="ChEBI" id="CHEBI:30616"/>
    </ligand>
</feature>
<evidence type="ECO:0000256" key="1">
    <source>
        <dbReference type="ARBA" id="ARBA00005380"/>
    </source>
</evidence>
<feature type="binding site" evidence="12">
    <location>
        <begin position="123"/>
        <end position="125"/>
    </location>
    <ligand>
        <name>substrate</name>
    </ligand>
</feature>
<dbReference type="PANTHER" id="PTHR10584:SF166">
    <property type="entry name" value="RIBOKINASE"/>
    <property type="match status" value="1"/>
</dbReference>
<dbReference type="InterPro" id="IPR029056">
    <property type="entry name" value="Ribokinase-like"/>
</dbReference>
<feature type="binding site" evidence="12">
    <location>
        <position position="398"/>
    </location>
    <ligand>
        <name>K(+)</name>
        <dbReference type="ChEBI" id="CHEBI:29103"/>
    </ligand>
</feature>
<dbReference type="GO" id="GO:0005634">
    <property type="term" value="C:nucleus"/>
    <property type="evidence" value="ECO:0007669"/>
    <property type="project" value="UniProtKB-SubCell"/>
</dbReference>
<accession>A0A9E7FGT2</accession>
<evidence type="ECO:0000256" key="4">
    <source>
        <dbReference type="ARBA" id="ARBA00022679"/>
    </source>
</evidence>
<evidence type="ECO:0000256" key="9">
    <source>
        <dbReference type="ARBA" id="ARBA00022842"/>
    </source>
</evidence>
<feature type="binding site" evidence="12">
    <location>
        <position position="401"/>
    </location>
    <ligand>
        <name>K(+)</name>
        <dbReference type="ChEBI" id="CHEBI:29103"/>
    </ligand>
</feature>
<comment type="subunit">
    <text evidence="12">Homodimer.</text>
</comment>
<keyword evidence="8 12" id="KW-0067">ATP-binding</keyword>
<dbReference type="SUPFAM" id="SSF53613">
    <property type="entry name" value="Ribokinase-like"/>
    <property type="match status" value="1"/>
</dbReference>
<evidence type="ECO:0000259" key="13">
    <source>
        <dbReference type="Pfam" id="PF00294"/>
    </source>
</evidence>
<comment type="similarity">
    <text evidence="12">Belongs to the carbohydrate kinase PfkB family. Ribokinase subfamily.</text>
</comment>
<dbReference type="HAMAP" id="MF_01987">
    <property type="entry name" value="Ribokinase"/>
    <property type="match status" value="1"/>
</dbReference>
<sequence>MRIATEMSLDGTVREGGAYVFVLGNIAHEKYIVIDFTATSLTEVVERRRRAPMKSLTRVPLLSSSPRQQRRSQWWNAECPHPTTERPIPARLSFAAFSSSSPAGAAAISASAAKPVVVVGSANADIYVEIDRLPLEGETIAARAGQTLAGGKGANQACCGGRLDYPTYFVGQIGDDAHGRLIEDALRGGGVRLDRLARVSSAPTGHAVVMLQSDGQNAIIIVGGANMSCWPEDPRDEDLEVVRSAGVLLLQREIPDRVNIQVAQAAKGAGVPVILDAGGMEAPVPDGLIKLVDIFSPNETELARLTGMPTETFEQISHAARRIHEKGVKKVLVKLGAKGSALFIEGEDPIAQPIIPASEVLDTTGAGDTFTAAFAVALVECKPMKECLKFAAAAASLCVQVKGAIPSMPDRAAVVELLQSLQADAATKLMDT</sequence>
<dbReference type="EMBL" id="CP097505">
    <property type="protein sequence ID" value="URD93966.1"/>
    <property type="molecule type" value="Genomic_DNA"/>
</dbReference>
<evidence type="ECO:0000256" key="2">
    <source>
        <dbReference type="ARBA" id="ARBA00012035"/>
    </source>
</evidence>
<dbReference type="GO" id="GO:0019303">
    <property type="term" value="P:D-ribose catabolic process"/>
    <property type="evidence" value="ECO:0007669"/>
    <property type="project" value="UniProtKB-UniRule"/>
</dbReference>
<proteinExistence type="inferred from homology"/>
<evidence type="ECO:0000313" key="15">
    <source>
        <dbReference type="Proteomes" id="UP001055439"/>
    </source>
</evidence>
<evidence type="ECO:0000256" key="8">
    <source>
        <dbReference type="ARBA" id="ARBA00022840"/>
    </source>
</evidence>
<dbReference type="GO" id="GO:0046872">
    <property type="term" value="F:metal ion binding"/>
    <property type="evidence" value="ECO:0007669"/>
    <property type="project" value="UniProtKB-KW"/>
</dbReference>
<comment type="activity regulation">
    <text evidence="12">Activated by a monovalent cation that binds near, but not in, the active site. The most likely occupant of the site in vivo is potassium. Ion binding induces a conformational change that may alter substrate affinity.</text>
</comment>
<feature type="domain" description="Carbohydrate kinase PfkB" evidence="13">
    <location>
        <begin position="116"/>
        <end position="410"/>
    </location>
</feature>
<feature type="binding site" evidence="12">
    <location>
        <begin position="367"/>
        <end position="368"/>
    </location>
    <ligand>
        <name>ATP</name>
        <dbReference type="ChEBI" id="CHEBI:30616"/>
    </ligand>
</feature>
<dbReference type="Pfam" id="PF00294">
    <property type="entry name" value="PfkB"/>
    <property type="match status" value="1"/>
</dbReference>